<dbReference type="Proteomes" id="UP001057402">
    <property type="component" value="Chromosome 10"/>
</dbReference>
<dbReference type="EMBL" id="CM042889">
    <property type="protein sequence ID" value="KAI4320594.1"/>
    <property type="molecule type" value="Genomic_DNA"/>
</dbReference>
<keyword evidence="2" id="KW-1185">Reference proteome</keyword>
<reference evidence="2" key="1">
    <citation type="journal article" date="2023" name="Front. Plant Sci.">
        <title>Chromosomal-level genome assembly of Melastoma candidum provides insights into trichome evolution.</title>
        <authorList>
            <person name="Zhong Y."/>
            <person name="Wu W."/>
            <person name="Sun C."/>
            <person name="Zou P."/>
            <person name="Liu Y."/>
            <person name="Dai S."/>
            <person name="Zhou R."/>
        </authorList>
    </citation>
    <scope>NUCLEOTIDE SEQUENCE [LARGE SCALE GENOMIC DNA]</scope>
</reference>
<evidence type="ECO:0000313" key="2">
    <source>
        <dbReference type="Proteomes" id="UP001057402"/>
    </source>
</evidence>
<name>A0ACB9M8E4_9MYRT</name>
<proteinExistence type="predicted"/>
<protein>
    <submittedName>
        <fullName evidence="1">Uncharacterized protein</fullName>
    </submittedName>
</protein>
<accession>A0ACB9M8E4</accession>
<gene>
    <name evidence="1" type="ORF">MLD38_034056</name>
</gene>
<sequence>MLVGVIQRPSYSDTAAHLACNGHGMMKILCIYECTFRFPALLMLLPFHLKYNDLLRAAVSYTEVLALAQAKEADKLLAIGTYVVQVILNFTMDVICQPILTSGSEQVRMTIMKPKNNALLNFAKHHLHICLHGNSGGVIVVLTGLDPPPSGTKRRQTITIGIYTPQKDHIALAMAMAYQGAANHHKQRP</sequence>
<organism evidence="1 2">
    <name type="scientific">Melastoma candidum</name>
    <dbReference type="NCBI Taxonomy" id="119954"/>
    <lineage>
        <taxon>Eukaryota</taxon>
        <taxon>Viridiplantae</taxon>
        <taxon>Streptophyta</taxon>
        <taxon>Embryophyta</taxon>
        <taxon>Tracheophyta</taxon>
        <taxon>Spermatophyta</taxon>
        <taxon>Magnoliopsida</taxon>
        <taxon>eudicotyledons</taxon>
        <taxon>Gunneridae</taxon>
        <taxon>Pentapetalae</taxon>
        <taxon>rosids</taxon>
        <taxon>malvids</taxon>
        <taxon>Myrtales</taxon>
        <taxon>Melastomataceae</taxon>
        <taxon>Melastomatoideae</taxon>
        <taxon>Melastomateae</taxon>
        <taxon>Melastoma</taxon>
    </lineage>
</organism>
<comment type="caution">
    <text evidence="1">The sequence shown here is derived from an EMBL/GenBank/DDBJ whole genome shotgun (WGS) entry which is preliminary data.</text>
</comment>
<evidence type="ECO:0000313" key="1">
    <source>
        <dbReference type="EMBL" id="KAI4320594.1"/>
    </source>
</evidence>